<evidence type="ECO:0000313" key="1">
    <source>
        <dbReference type="EMBL" id="EPT02472.1"/>
    </source>
</evidence>
<accession>S8EBX1</accession>
<dbReference type="HOGENOM" id="CLU_037980_0_1_1"/>
<dbReference type="InParanoid" id="S8EBX1"/>
<dbReference type="OrthoDB" id="5570013at2759"/>
<proteinExistence type="predicted"/>
<gene>
    <name evidence="1" type="ORF">FOMPIDRAFT_1118373</name>
</gene>
<dbReference type="Proteomes" id="UP000015241">
    <property type="component" value="Unassembled WGS sequence"/>
</dbReference>
<dbReference type="STRING" id="743788.S8EBX1"/>
<protein>
    <submittedName>
        <fullName evidence="1">Uncharacterized protein</fullName>
    </submittedName>
</protein>
<reference evidence="1 2" key="1">
    <citation type="journal article" date="2012" name="Science">
        <title>The Paleozoic origin of enzymatic lignin decomposition reconstructed from 31 fungal genomes.</title>
        <authorList>
            <person name="Floudas D."/>
            <person name="Binder M."/>
            <person name="Riley R."/>
            <person name="Barry K."/>
            <person name="Blanchette R.A."/>
            <person name="Henrissat B."/>
            <person name="Martinez A.T."/>
            <person name="Otillar R."/>
            <person name="Spatafora J.W."/>
            <person name="Yadav J.S."/>
            <person name="Aerts A."/>
            <person name="Benoit I."/>
            <person name="Boyd A."/>
            <person name="Carlson A."/>
            <person name="Copeland A."/>
            <person name="Coutinho P.M."/>
            <person name="de Vries R.P."/>
            <person name="Ferreira P."/>
            <person name="Findley K."/>
            <person name="Foster B."/>
            <person name="Gaskell J."/>
            <person name="Glotzer D."/>
            <person name="Gorecki P."/>
            <person name="Heitman J."/>
            <person name="Hesse C."/>
            <person name="Hori C."/>
            <person name="Igarashi K."/>
            <person name="Jurgens J.A."/>
            <person name="Kallen N."/>
            <person name="Kersten P."/>
            <person name="Kohler A."/>
            <person name="Kuees U."/>
            <person name="Kumar T.K.A."/>
            <person name="Kuo A."/>
            <person name="LaButti K."/>
            <person name="Larrondo L.F."/>
            <person name="Lindquist E."/>
            <person name="Ling A."/>
            <person name="Lombard V."/>
            <person name="Lucas S."/>
            <person name="Lundell T."/>
            <person name="Martin R."/>
            <person name="McLaughlin D.J."/>
            <person name="Morgenstern I."/>
            <person name="Morin E."/>
            <person name="Murat C."/>
            <person name="Nagy L.G."/>
            <person name="Nolan M."/>
            <person name="Ohm R.A."/>
            <person name="Patyshakuliyeva A."/>
            <person name="Rokas A."/>
            <person name="Ruiz-Duenas F.J."/>
            <person name="Sabat G."/>
            <person name="Salamov A."/>
            <person name="Samejima M."/>
            <person name="Schmutz J."/>
            <person name="Slot J.C."/>
            <person name="St John F."/>
            <person name="Stenlid J."/>
            <person name="Sun H."/>
            <person name="Sun S."/>
            <person name="Syed K."/>
            <person name="Tsang A."/>
            <person name="Wiebenga A."/>
            <person name="Young D."/>
            <person name="Pisabarro A."/>
            <person name="Eastwood D.C."/>
            <person name="Martin F."/>
            <person name="Cullen D."/>
            <person name="Grigoriev I.V."/>
            <person name="Hibbett D.S."/>
        </authorList>
    </citation>
    <scope>NUCLEOTIDE SEQUENCE</scope>
    <source>
        <strain evidence="2">FP-58527</strain>
    </source>
</reference>
<evidence type="ECO:0000313" key="2">
    <source>
        <dbReference type="Proteomes" id="UP000015241"/>
    </source>
</evidence>
<dbReference type="EMBL" id="KE504135">
    <property type="protein sequence ID" value="EPT02472.1"/>
    <property type="molecule type" value="Genomic_DNA"/>
</dbReference>
<organism evidence="1 2">
    <name type="scientific">Fomitopsis schrenkii</name>
    <name type="common">Brown rot fungus</name>
    <dbReference type="NCBI Taxonomy" id="2126942"/>
    <lineage>
        <taxon>Eukaryota</taxon>
        <taxon>Fungi</taxon>
        <taxon>Dikarya</taxon>
        <taxon>Basidiomycota</taxon>
        <taxon>Agaricomycotina</taxon>
        <taxon>Agaricomycetes</taxon>
        <taxon>Polyporales</taxon>
        <taxon>Fomitopsis</taxon>
    </lineage>
</organism>
<name>S8EBX1_FOMSC</name>
<keyword evidence="2" id="KW-1185">Reference proteome</keyword>
<dbReference type="eggNOG" id="ENOG502SAMB">
    <property type="taxonomic scope" value="Eukaryota"/>
</dbReference>
<sequence length="377" mass="41114">MHHDPVHVPDDCTLADWEFDPDGVSPVHHFEHVAQTSFDLPLDSDELFFVSHGTSNFANGFITITDDGEPGSDIVKVDVLGYYNSQHHFEELTKVCKLNPDDGKNGVGIFAPHRWSGHHDNRHRTQFSIIVRIPPSTDGSRTTVSKLTTDLAIFVHNVGDLKHTVHFNELSLSTTNTPIHVDSVVADAAYAHSTNGIISGHFNTSDSLILETTNGPITAVIGLFNDHSTATKARLHTTNGPISANVSLFATTDSSTGGLFDVSTTSTNSPVRVTFPHAPVDHVLTLAARTTNSPLDLVLHPAFEGAFALHGARWFAPRVQVSEDVADPADRGRRRDVSFRQVQRGEVSGVVRWVPAEERELGLVTAETSNMVISLYL</sequence>
<dbReference type="AlphaFoldDB" id="S8EBX1"/>